<evidence type="ECO:0000259" key="5">
    <source>
        <dbReference type="PROSITE" id="PS50977"/>
    </source>
</evidence>
<gene>
    <name evidence="6" type="primary">acuR_2</name>
    <name evidence="6" type="ORF">A4G23_04448</name>
</gene>
<evidence type="ECO:0000256" key="3">
    <source>
        <dbReference type="ARBA" id="ARBA00023163"/>
    </source>
</evidence>
<dbReference type="PROSITE" id="PS50977">
    <property type="entry name" value="HTH_TETR_2"/>
    <property type="match status" value="1"/>
</dbReference>
<dbReference type="SUPFAM" id="SSF48498">
    <property type="entry name" value="Tetracyclin repressor-like, C-terminal domain"/>
    <property type="match status" value="1"/>
</dbReference>
<dbReference type="GO" id="GO:0003677">
    <property type="term" value="F:DNA binding"/>
    <property type="evidence" value="ECO:0007669"/>
    <property type="project" value="UniProtKB-UniRule"/>
</dbReference>
<accession>A0A1D8G7Y0</accession>
<dbReference type="PRINTS" id="PR00455">
    <property type="entry name" value="HTHTETR"/>
</dbReference>
<keyword evidence="1" id="KW-0805">Transcription regulation</keyword>
<dbReference type="STRING" id="285473.A4G23_04448"/>
<feature type="DNA-binding region" description="H-T-H motif" evidence="4">
    <location>
        <begin position="28"/>
        <end position="47"/>
    </location>
</feature>
<dbReference type="KEGG" id="srn:A4G23_04448"/>
<dbReference type="InterPro" id="IPR001647">
    <property type="entry name" value="HTH_TetR"/>
</dbReference>
<keyword evidence="2 4" id="KW-0238">DNA-binding</keyword>
<dbReference type="Proteomes" id="UP000095349">
    <property type="component" value="Chromosome"/>
</dbReference>
<evidence type="ECO:0000313" key="7">
    <source>
        <dbReference type="Proteomes" id="UP000095349"/>
    </source>
</evidence>
<dbReference type="SUPFAM" id="SSF46689">
    <property type="entry name" value="Homeodomain-like"/>
    <property type="match status" value="1"/>
</dbReference>
<dbReference type="GeneID" id="91405961"/>
<dbReference type="RefSeq" id="WP_031129757.1">
    <property type="nucleotide sequence ID" value="NZ_CP017316.1"/>
</dbReference>
<dbReference type="EMBL" id="CP017316">
    <property type="protein sequence ID" value="AOT61560.1"/>
    <property type="molecule type" value="Genomic_DNA"/>
</dbReference>
<organism evidence="6 7">
    <name type="scientific">Streptomyces rubrolavendulae</name>
    <dbReference type="NCBI Taxonomy" id="285473"/>
    <lineage>
        <taxon>Bacteria</taxon>
        <taxon>Bacillati</taxon>
        <taxon>Actinomycetota</taxon>
        <taxon>Actinomycetes</taxon>
        <taxon>Kitasatosporales</taxon>
        <taxon>Streptomycetaceae</taxon>
        <taxon>Streptomyces</taxon>
    </lineage>
</organism>
<feature type="domain" description="HTH tetR-type" evidence="5">
    <location>
        <begin position="5"/>
        <end position="65"/>
    </location>
</feature>
<name>A0A1D8G7Y0_9ACTN</name>
<reference evidence="6 7" key="1">
    <citation type="submission" date="2016-09" db="EMBL/GenBank/DDBJ databases">
        <title>Streptomyces rubrolavendulae MJM4426 Genome sequencing and assembly.</title>
        <authorList>
            <person name="Kim J.-G."/>
        </authorList>
    </citation>
    <scope>NUCLEOTIDE SEQUENCE [LARGE SCALE GENOMIC DNA]</scope>
    <source>
        <strain evidence="6 7">MJM4426</strain>
    </source>
</reference>
<dbReference type="OrthoDB" id="4541465at2"/>
<dbReference type="AlphaFoldDB" id="A0A1D8G7Y0"/>
<dbReference type="PANTHER" id="PTHR47506:SF1">
    <property type="entry name" value="HTH-TYPE TRANSCRIPTIONAL REGULATOR YJDC"/>
    <property type="match status" value="1"/>
</dbReference>
<evidence type="ECO:0000256" key="2">
    <source>
        <dbReference type="ARBA" id="ARBA00023125"/>
    </source>
</evidence>
<dbReference type="Pfam" id="PF00440">
    <property type="entry name" value="TetR_N"/>
    <property type="match status" value="1"/>
</dbReference>
<proteinExistence type="predicted"/>
<dbReference type="InterPro" id="IPR036271">
    <property type="entry name" value="Tet_transcr_reg_TetR-rel_C_sf"/>
</dbReference>
<evidence type="ECO:0000313" key="6">
    <source>
        <dbReference type="EMBL" id="AOT61560.1"/>
    </source>
</evidence>
<dbReference type="InterPro" id="IPR009057">
    <property type="entry name" value="Homeodomain-like_sf"/>
</dbReference>
<dbReference type="Gene3D" id="1.10.357.10">
    <property type="entry name" value="Tetracycline Repressor, domain 2"/>
    <property type="match status" value="1"/>
</dbReference>
<dbReference type="InterPro" id="IPR011075">
    <property type="entry name" value="TetR_C"/>
</dbReference>
<keyword evidence="3" id="KW-0804">Transcription</keyword>
<sequence>MGRTSTARERLLDAAGTLMRHRGYSGLGVAEICAAADVKKGSFYHFFTSKQDLTLRAIDAYWEEQHRAWSAALEGADPALARLRRLLEGMADFQRRAKEECGAVDGCLLGNLALELSTQEPDVRARLEEIFDAQTALIARVLDEAAAEGAVPRERAGRPVARAVIAHLEGLVLFAKLKNDPAVLDTLWPHTLLLVGADRP</sequence>
<dbReference type="Pfam" id="PF16925">
    <property type="entry name" value="TetR_C_13"/>
    <property type="match status" value="1"/>
</dbReference>
<keyword evidence="7" id="KW-1185">Reference proteome</keyword>
<dbReference type="PANTHER" id="PTHR47506">
    <property type="entry name" value="TRANSCRIPTIONAL REGULATORY PROTEIN"/>
    <property type="match status" value="1"/>
</dbReference>
<evidence type="ECO:0000256" key="1">
    <source>
        <dbReference type="ARBA" id="ARBA00023015"/>
    </source>
</evidence>
<protein>
    <submittedName>
        <fullName evidence="6">Transcriptional regulator AcuR</fullName>
    </submittedName>
</protein>
<dbReference type="PATRIC" id="fig|285473.5.peg.4674"/>
<evidence type="ECO:0000256" key="4">
    <source>
        <dbReference type="PROSITE-ProRule" id="PRU00335"/>
    </source>
</evidence>